<dbReference type="InterPro" id="IPR050266">
    <property type="entry name" value="AB_hydrolase_sf"/>
</dbReference>
<dbReference type="PRINTS" id="PR00111">
    <property type="entry name" value="ABHYDROLASE"/>
</dbReference>
<evidence type="ECO:0000259" key="2">
    <source>
        <dbReference type="Pfam" id="PF12697"/>
    </source>
</evidence>
<dbReference type="SUPFAM" id="SSF53474">
    <property type="entry name" value="alpha/beta-Hydrolases"/>
    <property type="match status" value="1"/>
</dbReference>
<keyword evidence="3" id="KW-0378">Hydrolase</keyword>
<reference evidence="3 4" key="1">
    <citation type="submission" date="2017-05" db="EMBL/GenBank/DDBJ databases">
        <title>Complete and WGS of Bordetella genogroups.</title>
        <authorList>
            <person name="Spilker T."/>
            <person name="LiPuma J."/>
        </authorList>
    </citation>
    <scope>NUCLEOTIDE SEQUENCE [LARGE SCALE GENOMIC DNA]</scope>
    <source>
        <strain evidence="3 4">AU9919</strain>
    </source>
</reference>
<comment type="caution">
    <text evidence="3">The sequence shown here is derived from an EMBL/GenBank/DDBJ whole genome shotgun (WGS) entry which is preliminary data.</text>
</comment>
<name>A0A261U5Y7_9BORD</name>
<dbReference type="PANTHER" id="PTHR43798">
    <property type="entry name" value="MONOACYLGLYCEROL LIPASE"/>
    <property type="match status" value="1"/>
</dbReference>
<dbReference type="GO" id="GO:0016787">
    <property type="term" value="F:hydrolase activity"/>
    <property type="evidence" value="ECO:0007669"/>
    <property type="project" value="UniProtKB-KW"/>
</dbReference>
<evidence type="ECO:0000256" key="1">
    <source>
        <dbReference type="SAM" id="Phobius"/>
    </source>
</evidence>
<dbReference type="AlphaFoldDB" id="A0A261U5Y7"/>
<protein>
    <submittedName>
        <fullName evidence="3">Alpha/beta hydrolase</fullName>
    </submittedName>
</protein>
<dbReference type="Pfam" id="PF12697">
    <property type="entry name" value="Abhydrolase_6"/>
    <property type="match status" value="1"/>
</dbReference>
<dbReference type="GO" id="GO:0016020">
    <property type="term" value="C:membrane"/>
    <property type="evidence" value="ECO:0007669"/>
    <property type="project" value="TreeGrafter"/>
</dbReference>
<accession>A0A261U5Y7</accession>
<feature type="transmembrane region" description="Helical" evidence="1">
    <location>
        <begin position="101"/>
        <end position="123"/>
    </location>
</feature>
<evidence type="ECO:0000313" key="4">
    <source>
        <dbReference type="Proteomes" id="UP000216885"/>
    </source>
</evidence>
<dbReference type="Gene3D" id="3.40.50.1820">
    <property type="entry name" value="alpha/beta hydrolase"/>
    <property type="match status" value="1"/>
</dbReference>
<sequence length="312" mass="34269">MLEPRFDYVTCASPAGLHRMAYTEWGDPDNDRVLLCVHGLTRTGRDFDSLARRMAGDFRVVCPDVVGRGRSDWLPTPALYSVPQYVSDMVTLVARLRPASLSWVGTSMGGLIGLGLAGIATFARMMHAVQPRPEAWPADQDIRFDRMVLNDVGPRLSPEALGRIGQYVGQPVEFESFDQAVRAVREVSATFGPHTDAQWEDLTRNVYVQRGDKWVKHYDLNLAVPLASQAAEAYSTGEQILWNAYDSLDCPILIVRGAESDLLSEVTAHEMLARNARASLVTVAGVGHAPTLMDDAQIDPVASFLRGEPISS</sequence>
<dbReference type="InterPro" id="IPR029058">
    <property type="entry name" value="AB_hydrolase_fold"/>
</dbReference>
<keyword evidence="1" id="KW-0472">Membrane</keyword>
<keyword evidence="4" id="KW-1185">Reference proteome</keyword>
<gene>
    <name evidence="3" type="ORF">CAL20_14735</name>
</gene>
<keyword evidence="1" id="KW-0812">Transmembrane</keyword>
<dbReference type="Proteomes" id="UP000216885">
    <property type="component" value="Unassembled WGS sequence"/>
</dbReference>
<proteinExistence type="predicted"/>
<feature type="domain" description="AB hydrolase-1" evidence="2">
    <location>
        <begin position="34"/>
        <end position="295"/>
    </location>
</feature>
<dbReference type="RefSeq" id="WP_094838209.1">
    <property type="nucleotide sequence ID" value="NZ_NEVQ01000013.1"/>
</dbReference>
<dbReference type="EMBL" id="NEVQ01000013">
    <property type="protein sequence ID" value="OZI56660.1"/>
    <property type="molecule type" value="Genomic_DNA"/>
</dbReference>
<dbReference type="InterPro" id="IPR000073">
    <property type="entry name" value="AB_hydrolase_1"/>
</dbReference>
<organism evidence="3 4">
    <name type="scientific">Bordetella genomosp. 4</name>
    <dbReference type="NCBI Taxonomy" id="463044"/>
    <lineage>
        <taxon>Bacteria</taxon>
        <taxon>Pseudomonadati</taxon>
        <taxon>Pseudomonadota</taxon>
        <taxon>Betaproteobacteria</taxon>
        <taxon>Burkholderiales</taxon>
        <taxon>Alcaligenaceae</taxon>
        <taxon>Bordetella</taxon>
    </lineage>
</organism>
<dbReference type="PANTHER" id="PTHR43798:SF33">
    <property type="entry name" value="HYDROLASE, PUTATIVE (AFU_ORTHOLOGUE AFUA_2G14860)-RELATED"/>
    <property type="match status" value="1"/>
</dbReference>
<evidence type="ECO:0000313" key="3">
    <source>
        <dbReference type="EMBL" id="OZI56660.1"/>
    </source>
</evidence>
<keyword evidence="1" id="KW-1133">Transmembrane helix</keyword>